<dbReference type="Pfam" id="PF07690">
    <property type="entry name" value="MFS_1"/>
    <property type="match status" value="1"/>
</dbReference>
<comment type="caution">
    <text evidence="8">The sequence shown here is derived from an EMBL/GenBank/DDBJ whole genome shotgun (WGS) entry which is preliminary data.</text>
</comment>
<evidence type="ECO:0000313" key="9">
    <source>
        <dbReference type="Proteomes" id="UP001501237"/>
    </source>
</evidence>
<comment type="subcellular location">
    <subcellularLocation>
        <location evidence="1">Cell membrane</location>
        <topology evidence="1">Multi-pass membrane protein</topology>
    </subcellularLocation>
</comment>
<dbReference type="InterPro" id="IPR036259">
    <property type="entry name" value="MFS_trans_sf"/>
</dbReference>
<name>A0ABP6Q7Z0_9ACTN</name>
<feature type="transmembrane region" description="Helical" evidence="7">
    <location>
        <begin position="353"/>
        <end position="372"/>
    </location>
</feature>
<feature type="transmembrane region" description="Helical" evidence="7">
    <location>
        <begin position="56"/>
        <end position="76"/>
    </location>
</feature>
<keyword evidence="2" id="KW-0813">Transport</keyword>
<dbReference type="PANTHER" id="PTHR23517">
    <property type="entry name" value="RESISTANCE PROTEIN MDTM, PUTATIVE-RELATED-RELATED"/>
    <property type="match status" value="1"/>
</dbReference>
<feature type="transmembrane region" description="Helical" evidence="7">
    <location>
        <begin position="24"/>
        <end position="44"/>
    </location>
</feature>
<evidence type="ECO:0000256" key="2">
    <source>
        <dbReference type="ARBA" id="ARBA00022448"/>
    </source>
</evidence>
<evidence type="ECO:0000256" key="4">
    <source>
        <dbReference type="ARBA" id="ARBA00022692"/>
    </source>
</evidence>
<dbReference type="PANTHER" id="PTHR23517:SF2">
    <property type="entry name" value="MULTIDRUG RESISTANCE PROTEIN MDTH"/>
    <property type="match status" value="1"/>
</dbReference>
<dbReference type="InterPro" id="IPR011701">
    <property type="entry name" value="MFS"/>
</dbReference>
<feature type="transmembrane region" description="Helical" evidence="7">
    <location>
        <begin position="223"/>
        <end position="242"/>
    </location>
</feature>
<keyword evidence="5 7" id="KW-1133">Transmembrane helix</keyword>
<evidence type="ECO:0000256" key="5">
    <source>
        <dbReference type="ARBA" id="ARBA00022989"/>
    </source>
</evidence>
<dbReference type="InterPro" id="IPR050171">
    <property type="entry name" value="MFS_Transporters"/>
</dbReference>
<keyword evidence="3" id="KW-1003">Cell membrane</keyword>
<protein>
    <submittedName>
        <fullName evidence="8">MFS transporter</fullName>
    </submittedName>
</protein>
<feature type="transmembrane region" description="Helical" evidence="7">
    <location>
        <begin position="263"/>
        <end position="293"/>
    </location>
</feature>
<evidence type="ECO:0000313" key="8">
    <source>
        <dbReference type="EMBL" id="GAA3205207.1"/>
    </source>
</evidence>
<sequence length="390" mass="39940">MTFVHAIGRGAYVTAAVLYFTQSLGLGIGQVGVGLSVAGLVGMAAGPPAGHLADRYGARGAHLASLLCCALATAAFTVPAGFWGFLSAAVAVACAHNAGLATRGPLVADHGRDRPQEFRGHLRAVSNIGICLGTLPAGWAVQAGTSFAYLALVLGAAGLHLAAAAVTAFLPPTAPVPPDGGSRWIVLKDGPYAILTVLDGVMAIQFRVLTIALPLWIVLRTEAPTWLVSATMLVNTVIVGVFQTRVSRGVDSPAAAGRALRRAGFTFLLSCAALSCTAGPPVGITVAVLLLAVAVHTVGELWHAAGGFELSYTLAPPHAIGQYQGLFGMGLSAADFLGPGLVTALCLDWGRPGWFVLGALFAVTGLLVPPATRLAERLGERKVLVHPESE</sequence>
<dbReference type="Gene3D" id="1.20.1250.20">
    <property type="entry name" value="MFS general substrate transporter like domains"/>
    <property type="match status" value="2"/>
</dbReference>
<feature type="transmembrane region" description="Helical" evidence="7">
    <location>
        <begin position="147"/>
        <end position="171"/>
    </location>
</feature>
<gene>
    <name evidence="8" type="ORF">GCM10010468_20100</name>
</gene>
<proteinExistence type="predicted"/>
<keyword evidence="9" id="KW-1185">Reference proteome</keyword>
<evidence type="ECO:0000256" key="3">
    <source>
        <dbReference type="ARBA" id="ARBA00022475"/>
    </source>
</evidence>
<organism evidence="8 9">
    <name type="scientific">Actinocorallia longicatena</name>
    <dbReference type="NCBI Taxonomy" id="111803"/>
    <lineage>
        <taxon>Bacteria</taxon>
        <taxon>Bacillati</taxon>
        <taxon>Actinomycetota</taxon>
        <taxon>Actinomycetes</taxon>
        <taxon>Streptosporangiales</taxon>
        <taxon>Thermomonosporaceae</taxon>
        <taxon>Actinocorallia</taxon>
    </lineage>
</organism>
<dbReference type="RefSeq" id="WP_344825196.1">
    <property type="nucleotide sequence ID" value="NZ_BAAAUV010000004.1"/>
</dbReference>
<dbReference type="Proteomes" id="UP001501237">
    <property type="component" value="Unassembled WGS sequence"/>
</dbReference>
<dbReference type="EMBL" id="BAAAUV010000004">
    <property type="protein sequence ID" value="GAA3205207.1"/>
    <property type="molecule type" value="Genomic_DNA"/>
</dbReference>
<accession>A0ABP6Q7Z0</accession>
<evidence type="ECO:0000256" key="1">
    <source>
        <dbReference type="ARBA" id="ARBA00004651"/>
    </source>
</evidence>
<reference evidence="9" key="1">
    <citation type="journal article" date="2019" name="Int. J. Syst. Evol. Microbiol.">
        <title>The Global Catalogue of Microorganisms (GCM) 10K type strain sequencing project: providing services to taxonomists for standard genome sequencing and annotation.</title>
        <authorList>
            <consortium name="The Broad Institute Genomics Platform"/>
            <consortium name="The Broad Institute Genome Sequencing Center for Infectious Disease"/>
            <person name="Wu L."/>
            <person name="Ma J."/>
        </authorList>
    </citation>
    <scope>NUCLEOTIDE SEQUENCE [LARGE SCALE GENOMIC DNA]</scope>
    <source>
        <strain evidence="9">JCM 9377</strain>
    </source>
</reference>
<dbReference type="SUPFAM" id="SSF103473">
    <property type="entry name" value="MFS general substrate transporter"/>
    <property type="match status" value="1"/>
</dbReference>
<evidence type="ECO:0000256" key="7">
    <source>
        <dbReference type="SAM" id="Phobius"/>
    </source>
</evidence>
<keyword evidence="6 7" id="KW-0472">Membrane</keyword>
<evidence type="ECO:0000256" key="6">
    <source>
        <dbReference type="ARBA" id="ARBA00023136"/>
    </source>
</evidence>
<keyword evidence="4 7" id="KW-0812">Transmembrane</keyword>